<dbReference type="PIRSF" id="PIRSF026567">
    <property type="entry name" value="Adenine_mtase_bact_prd"/>
    <property type="match status" value="1"/>
</dbReference>
<reference evidence="3" key="1">
    <citation type="submission" date="2023-07" db="EMBL/GenBank/DDBJ databases">
        <title>Genomic Encyclopedia of Type Strains, Phase IV (KMG-IV): sequencing the most valuable type-strain genomes for metagenomic binning, comparative biology and taxonomic classification.</title>
        <authorList>
            <person name="Goeker M."/>
        </authorList>
    </citation>
    <scope>NUCLEOTIDE SEQUENCE [LARGE SCALE GENOMIC DNA]</scope>
    <source>
        <strain evidence="3">JSM 076093</strain>
    </source>
</reference>
<gene>
    <name evidence="3" type="ORF">QO000_000239</name>
</gene>
<feature type="domain" description="DNA methylase adenine-specific" evidence="1">
    <location>
        <begin position="98"/>
        <end position="309"/>
    </location>
</feature>
<dbReference type="PANTHER" id="PTHR41313:SF1">
    <property type="entry name" value="DNA METHYLASE ADENINE-SPECIFIC DOMAIN-CONTAINING PROTEIN"/>
    <property type="match status" value="1"/>
</dbReference>
<name>A0ABU0JYG1_9BACL</name>
<keyword evidence="3" id="KW-0808">Transferase</keyword>
<dbReference type="InterPro" id="IPR052933">
    <property type="entry name" value="DNA_Protect_Modify"/>
</dbReference>
<dbReference type="InterPro" id="IPR016843">
    <property type="entry name" value="S-AdoMet-dep_Ade-MeTrfase_prd"/>
</dbReference>
<dbReference type="Proteomes" id="UP001226720">
    <property type="component" value="Unassembled WGS sequence"/>
</dbReference>
<evidence type="ECO:0000313" key="4">
    <source>
        <dbReference type="Proteomes" id="UP001226720"/>
    </source>
</evidence>
<evidence type="ECO:0000259" key="2">
    <source>
        <dbReference type="Pfam" id="PF21106"/>
    </source>
</evidence>
<dbReference type="Pfam" id="PF21106">
    <property type="entry name" value="YtxK_like"/>
    <property type="match status" value="1"/>
</dbReference>
<dbReference type="InterPro" id="IPR029063">
    <property type="entry name" value="SAM-dependent_MTases_sf"/>
</dbReference>
<protein>
    <submittedName>
        <fullName evidence="3">Site-specific DNA-methyltransferase (Adenine-specific)</fullName>
        <ecNumber evidence="3">2.1.1.72</ecNumber>
    </submittedName>
</protein>
<dbReference type="InterPro" id="IPR003356">
    <property type="entry name" value="DNA_methylase_A-5"/>
</dbReference>
<dbReference type="GO" id="GO:0009007">
    <property type="term" value="F:site-specific DNA-methyltransferase (adenine-specific) activity"/>
    <property type="evidence" value="ECO:0007669"/>
    <property type="project" value="UniProtKB-EC"/>
</dbReference>
<accession>A0ABU0JYG1</accession>
<evidence type="ECO:0000259" key="1">
    <source>
        <dbReference type="Pfam" id="PF02384"/>
    </source>
</evidence>
<dbReference type="EC" id="2.1.1.72" evidence="3"/>
<feature type="domain" description="YtxK-like N-terminal helical" evidence="2">
    <location>
        <begin position="8"/>
        <end position="87"/>
    </location>
</feature>
<dbReference type="PRINTS" id="PR00507">
    <property type="entry name" value="N12N6MTFRASE"/>
</dbReference>
<organism evidence="3 4">
    <name type="scientific">Guptibacillus hwajinpoensis</name>
    <dbReference type="NCBI Taxonomy" id="208199"/>
    <lineage>
        <taxon>Bacteria</taxon>
        <taxon>Bacillati</taxon>
        <taxon>Bacillota</taxon>
        <taxon>Bacilli</taxon>
        <taxon>Bacillales</taxon>
        <taxon>Guptibacillaceae</taxon>
        <taxon>Guptibacillus</taxon>
    </lineage>
</organism>
<dbReference type="Gene3D" id="3.40.50.150">
    <property type="entry name" value="Vaccinia Virus protein VP39"/>
    <property type="match status" value="1"/>
</dbReference>
<comment type="caution">
    <text evidence="3">The sequence shown here is derived from an EMBL/GenBank/DDBJ whole genome shotgun (WGS) entry which is preliminary data.</text>
</comment>
<dbReference type="GO" id="GO:0032259">
    <property type="term" value="P:methylation"/>
    <property type="evidence" value="ECO:0007669"/>
    <property type="project" value="UniProtKB-KW"/>
</dbReference>
<keyword evidence="3" id="KW-0489">Methyltransferase</keyword>
<dbReference type="EMBL" id="JAUSWM010000001">
    <property type="protein sequence ID" value="MDQ0481286.1"/>
    <property type="molecule type" value="Genomic_DNA"/>
</dbReference>
<sequence>MMSDITVEALYKVLDESTLVLQNKLETSYLEGLVETGLNLFENKVLQEELDADTVVRLKNLYDSCDLEGVEKETIRKGIQLALLKGMKKGIQPHHAMTPDSVAHLIGYLVKKYKDVLGIDEMRILDPAVGTGNLLTSVLNQLEGETIEAYGAEPDDLLLHLGFANANLQKHQVEFLHQDSVKPLYIPQVNTVVTDLPVGYYPHEEAAANYTLRASEGMSYVHHLLIEQSLNMTEDSGMLFFMIPNFLFGDDGAKQVRNLLNERSVIHGIIQLPTSLFANESQAKSILVVQKNGEHTLKPKQVMMAKLPSFSNREAMLNMMSQINGWFSQLS</sequence>
<dbReference type="SUPFAM" id="SSF53335">
    <property type="entry name" value="S-adenosyl-L-methionine-dependent methyltransferases"/>
    <property type="match status" value="1"/>
</dbReference>
<dbReference type="InterPro" id="IPR048375">
    <property type="entry name" value="YtxK-like_N"/>
</dbReference>
<dbReference type="Gene3D" id="1.10.150.470">
    <property type="match status" value="1"/>
</dbReference>
<keyword evidence="4" id="KW-1185">Reference proteome</keyword>
<dbReference type="CDD" id="cd02440">
    <property type="entry name" value="AdoMet_MTases"/>
    <property type="match status" value="1"/>
</dbReference>
<evidence type="ECO:0000313" key="3">
    <source>
        <dbReference type="EMBL" id="MDQ0481286.1"/>
    </source>
</evidence>
<dbReference type="PANTHER" id="PTHR41313">
    <property type="entry name" value="ADENINE-SPECIFIC METHYLTRANSFERASE"/>
    <property type="match status" value="1"/>
</dbReference>
<proteinExistence type="predicted"/>
<dbReference type="Pfam" id="PF02384">
    <property type="entry name" value="N6_Mtase"/>
    <property type="match status" value="1"/>
</dbReference>